<feature type="compositionally biased region" description="Low complexity" evidence="8">
    <location>
        <begin position="375"/>
        <end position="396"/>
    </location>
</feature>
<dbReference type="RefSeq" id="XP_022656181.1">
    <property type="nucleotide sequence ID" value="XM_022800446.1"/>
</dbReference>
<dbReference type="InParanoid" id="A0A7M7K1P4"/>
<dbReference type="EnsemblMetazoa" id="XM_022800446">
    <property type="protein sequence ID" value="XP_022656181"/>
    <property type="gene ID" value="LOC111248320"/>
</dbReference>
<evidence type="ECO:0000256" key="3">
    <source>
        <dbReference type="ARBA" id="ARBA00022490"/>
    </source>
</evidence>
<feature type="region of interest" description="Disordered" evidence="8">
    <location>
        <begin position="179"/>
        <end position="220"/>
    </location>
</feature>
<reference evidence="10" key="1">
    <citation type="submission" date="2021-01" db="UniProtKB">
        <authorList>
            <consortium name="EnsemblMetazoa"/>
        </authorList>
    </citation>
    <scope>IDENTIFICATION</scope>
</reference>
<dbReference type="PROSITE" id="PS51082">
    <property type="entry name" value="WH2"/>
    <property type="match status" value="1"/>
</dbReference>
<dbReference type="GO" id="GO:0030036">
    <property type="term" value="P:actin cytoskeleton organization"/>
    <property type="evidence" value="ECO:0007669"/>
    <property type="project" value="UniProtKB-UniRule"/>
</dbReference>
<feature type="domain" description="WH2" evidence="9">
    <location>
        <begin position="554"/>
        <end position="571"/>
    </location>
</feature>
<feature type="compositionally biased region" description="Pro residues" evidence="8">
    <location>
        <begin position="412"/>
        <end position="427"/>
    </location>
</feature>
<protein>
    <recommendedName>
        <fullName evidence="7">Wiskott-Aldrich syndrome protein family member</fullName>
        <shortName evidence="7">WASP family protein member</shortName>
    </recommendedName>
</protein>
<evidence type="ECO:0000256" key="6">
    <source>
        <dbReference type="ARBA" id="ARBA00023212"/>
    </source>
</evidence>
<dbReference type="InterPro" id="IPR003124">
    <property type="entry name" value="WH2_dom"/>
</dbReference>
<evidence type="ECO:0000256" key="8">
    <source>
        <dbReference type="SAM" id="MobiDB-lite"/>
    </source>
</evidence>
<accession>A0A7M7K1P4</accession>
<evidence type="ECO:0000313" key="10">
    <source>
        <dbReference type="EnsemblMetazoa" id="XP_022656180"/>
    </source>
</evidence>
<dbReference type="GO" id="GO:0005856">
    <property type="term" value="C:cytoskeleton"/>
    <property type="evidence" value="ECO:0007669"/>
    <property type="project" value="UniProtKB-SubCell"/>
</dbReference>
<dbReference type="RefSeq" id="XP_022656180.1">
    <property type="nucleotide sequence ID" value="XM_022800445.1"/>
</dbReference>
<feature type="region of interest" description="Disordered" evidence="8">
    <location>
        <begin position="598"/>
        <end position="621"/>
    </location>
</feature>
<keyword evidence="6 7" id="KW-0206">Cytoskeleton</keyword>
<dbReference type="EnsemblMetazoa" id="XM_022800447">
    <property type="protein sequence ID" value="XP_022656182"/>
    <property type="gene ID" value="LOC111248320"/>
</dbReference>
<keyword evidence="3 7" id="KW-0963">Cytoplasm</keyword>
<organism evidence="10 11">
    <name type="scientific">Varroa destructor</name>
    <name type="common">Honeybee mite</name>
    <dbReference type="NCBI Taxonomy" id="109461"/>
    <lineage>
        <taxon>Eukaryota</taxon>
        <taxon>Metazoa</taxon>
        <taxon>Ecdysozoa</taxon>
        <taxon>Arthropoda</taxon>
        <taxon>Chelicerata</taxon>
        <taxon>Arachnida</taxon>
        <taxon>Acari</taxon>
        <taxon>Parasitiformes</taxon>
        <taxon>Mesostigmata</taxon>
        <taxon>Gamasina</taxon>
        <taxon>Dermanyssoidea</taxon>
        <taxon>Varroidae</taxon>
        <taxon>Varroa</taxon>
    </lineage>
</organism>
<name>A0A7M7K1P4_VARDE</name>
<comment type="similarity">
    <text evidence="2 7">Belongs to the SCAR/WAVE family.</text>
</comment>
<dbReference type="GO" id="GO:0034237">
    <property type="term" value="F:protein kinase A regulatory subunit binding"/>
    <property type="evidence" value="ECO:0007669"/>
    <property type="project" value="TreeGrafter"/>
</dbReference>
<dbReference type="RefSeq" id="XP_022656183.1">
    <property type="nucleotide sequence ID" value="XM_022800448.1"/>
</dbReference>
<dbReference type="KEGG" id="vde:111248320"/>
<dbReference type="OrthoDB" id="1060785at2759"/>
<dbReference type="Gene3D" id="6.10.280.150">
    <property type="match status" value="2"/>
</dbReference>
<dbReference type="AlphaFoldDB" id="A0A7M7K1P4"/>
<evidence type="ECO:0000259" key="9">
    <source>
        <dbReference type="PROSITE" id="PS51082"/>
    </source>
</evidence>
<dbReference type="Gene3D" id="1.20.5.340">
    <property type="match status" value="1"/>
</dbReference>
<dbReference type="GeneID" id="111248320"/>
<dbReference type="InterPro" id="IPR028288">
    <property type="entry name" value="SCAR/WAVE_fam"/>
</dbReference>
<sequence>MPLEQRIISPIHVCRGAIPIDERGQPVAQVANDLECVTNGSLANVIRQLSSLSKHADDLFGALFQEASGLVHRTNQLQQRVERLAVRVTKLDSTVEEVSLQDITQRKAFKSTIQYDQQVVSRESMPAAMKEMYAACDPPPPLGNLNCYRDDGKDGLKFYTDPTYFFELWRQEMLRDTQKIKQDRVGRKQNTSQDRDGRKKDSKKQVRQPSSTQEKMRAKAAQNEIHLHQGVPGSGTTLCTTGMAIGGHMGHHAHEAPHFPTNLPPPVEIYGTPVINPCSGGNPTTSLLPPVPTTTTQVPPAVVSSHQQYFPSPPPPLQQQQQQLYTQQQHHHNSPPLPHAGAGSTSQTSQALPASQQQHMGPTQSSPAPPPLTSSPPRQAAATHQQQQHSSSAANGAPPPPPPSVVAGPGGYSPPRPNIAPPAPPAAPGGAGTAAVPLTPTRRPSLPPPPPPETEDLPPPPPPTPPPMPMPPPPPPLPCATGMPPPSSLANGTVAAGDVDSGNPVKPPILPAMNGAMNGSLPPPPPILNLTQTLSDVRLKPVPPKEMASHVTDARSDLLAAIREGIKLRRVENNKAKESEKNVQPRDVASILARRVALEYSDSESESDEGDSEWDNAETDC</sequence>
<dbReference type="GO" id="GO:0031209">
    <property type="term" value="C:SCAR complex"/>
    <property type="evidence" value="ECO:0007669"/>
    <property type="project" value="TreeGrafter"/>
</dbReference>
<dbReference type="SMART" id="SM00246">
    <property type="entry name" value="WH2"/>
    <property type="match status" value="1"/>
</dbReference>
<evidence type="ECO:0000313" key="11">
    <source>
        <dbReference type="Proteomes" id="UP000594260"/>
    </source>
</evidence>
<evidence type="ECO:0000256" key="7">
    <source>
        <dbReference type="RuleBase" id="RU367034"/>
    </source>
</evidence>
<dbReference type="FunCoup" id="A0A7M7K1P4">
    <property type="interactions" value="763"/>
</dbReference>
<dbReference type="Proteomes" id="UP000594260">
    <property type="component" value="Unplaced"/>
</dbReference>
<evidence type="ECO:0000256" key="4">
    <source>
        <dbReference type="ARBA" id="ARBA00022553"/>
    </source>
</evidence>
<keyword evidence="11" id="KW-1185">Reference proteome</keyword>
<keyword evidence="5 7" id="KW-0009">Actin-binding</keyword>
<dbReference type="EnsemblMetazoa" id="XM_022800445">
    <property type="protein sequence ID" value="XP_022656180"/>
    <property type="gene ID" value="LOC111248320"/>
</dbReference>
<dbReference type="PANTHER" id="PTHR12902:SF1">
    <property type="entry name" value="WISKOTT-ALDRICH SYNDROME PROTEIN FAMILY MEMBER"/>
    <property type="match status" value="1"/>
</dbReference>
<dbReference type="RefSeq" id="XP_022656182.1">
    <property type="nucleotide sequence ID" value="XM_022800447.1"/>
</dbReference>
<dbReference type="GO" id="GO:0071933">
    <property type="term" value="F:Arp2/3 complex binding"/>
    <property type="evidence" value="ECO:0007669"/>
    <property type="project" value="TreeGrafter"/>
</dbReference>
<evidence type="ECO:0000256" key="2">
    <source>
        <dbReference type="ARBA" id="ARBA00006993"/>
    </source>
</evidence>
<comment type="subcellular location">
    <subcellularLocation>
        <location evidence="1 7">Cytoplasm</location>
        <location evidence="1 7">Cytoskeleton</location>
    </subcellularLocation>
</comment>
<comment type="subunit">
    <text evidence="7">Binds actin and the Arp2/3 complex.</text>
</comment>
<feature type="compositionally biased region" description="Low complexity" evidence="8">
    <location>
        <begin position="433"/>
        <end position="444"/>
    </location>
</feature>
<feature type="region of interest" description="Disordered" evidence="8">
    <location>
        <begin position="303"/>
        <end position="529"/>
    </location>
</feature>
<feature type="compositionally biased region" description="Acidic residues" evidence="8">
    <location>
        <begin position="601"/>
        <end position="621"/>
    </location>
</feature>
<dbReference type="OMA" id="WGEQESN"/>
<comment type="function">
    <text evidence="7">Downstream effector molecule involved in the transmission of signals from tyrosine kinase receptors and small GTPases to the actin cytoskeleton. Promotes formation of actin filaments. Part of the WAVE complex that regulates lamellipodia formation. The WAVE complex regulates actin filament reorganization via its interaction with the Arp2/3 complex.</text>
</comment>
<dbReference type="GO" id="GO:2000601">
    <property type="term" value="P:positive regulation of Arp2/3 complex-mediated actin nucleation"/>
    <property type="evidence" value="ECO:0007669"/>
    <property type="project" value="TreeGrafter"/>
</dbReference>
<dbReference type="PRINTS" id="PR01217">
    <property type="entry name" value="PRICHEXTENSN"/>
</dbReference>
<dbReference type="PANTHER" id="PTHR12902">
    <property type="entry name" value="WASP-1"/>
    <property type="match status" value="1"/>
</dbReference>
<feature type="compositionally biased region" description="Low complexity" evidence="8">
    <location>
        <begin position="318"/>
        <end position="328"/>
    </location>
</feature>
<dbReference type="EnsemblMetazoa" id="XM_022800448">
    <property type="protein sequence ID" value="XP_022656183"/>
    <property type="gene ID" value="LOC111248320"/>
</dbReference>
<proteinExistence type="inferred from homology"/>
<evidence type="ECO:0000256" key="1">
    <source>
        <dbReference type="ARBA" id="ARBA00004245"/>
    </source>
</evidence>
<dbReference type="GO" id="GO:0003779">
    <property type="term" value="F:actin binding"/>
    <property type="evidence" value="ECO:0007669"/>
    <property type="project" value="UniProtKB-UniRule"/>
</dbReference>
<keyword evidence="4" id="KW-0597">Phosphoprotein</keyword>
<feature type="compositionally biased region" description="Polar residues" evidence="8">
    <location>
        <begin position="343"/>
        <end position="361"/>
    </location>
</feature>
<dbReference type="Pfam" id="PF02205">
    <property type="entry name" value="WH2"/>
    <property type="match status" value="1"/>
</dbReference>
<feature type="compositionally biased region" description="Pro residues" evidence="8">
    <location>
        <begin position="445"/>
        <end position="487"/>
    </location>
</feature>
<evidence type="ECO:0000256" key="5">
    <source>
        <dbReference type="ARBA" id="ARBA00023203"/>
    </source>
</evidence>
<dbReference type="FunFam" id="1.20.5.340:FF:000012">
    <property type="entry name" value="Wiskott-Aldrich syndrome protein family member 1"/>
    <property type="match status" value="1"/>
</dbReference>